<reference evidence="1 2" key="1">
    <citation type="submission" date="2020-03" db="EMBL/GenBank/DDBJ databases">
        <title>Genomic Encyclopedia of Type Strains, Phase III (KMG-III): the genomes of soil and plant-associated and newly described type strains.</title>
        <authorList>
            <person name="Whitman W."/>
        </authorList>
    </citation>
    <scope>NUCLEOTIDE SEQUENCE [LARGE SCALE GENOMIC DNA]</scope>
    <source>
        <strain evidence="1 2">CECT 4207</strain>
    </source>
</reference>
<sequence length="87" mass="9052">MSDMDWSFAVGDPAAKYTEPPAEIGAPVREAAKKFADASAAAREAADELAEVVRVAAAAGHGKSWIGVYTGLAQADVERVISGMPLY</sequence>
<evidence type="ECO:0000313" key="2">
    <source>
        <dbReference type="Proteomes" id="UP000802392"/>
    </source>
</evidence>
<name>A0ABX0TLJ4_9MICC</name>
<organism evidence="1 2">
    <name type="scientific">Paenarthrobacter ilicis</name>
    <dbReference type="NCBI Taxonomy" id="43665"/>
    <lineage>
        <taxon>Bacteria</taxon>
        <taxon>Bacillati</taxon>
        <taxon>Actinomycetota</taxon>
        <taxon>Actinomycetes</taxon>
        <taxon>Micrococcales</taxon>
        <taxon>Micrococcaceae</taxon>
        <taxon>Paenarthrobacter</taxon>
    </lineage>
</organism>
<comment type="caution">
    <text evidence="1">The sequence shown here is derived from an EMBL/GenBank/DDBJ whole genome shotgun (WGS) entry which is preliminary data.</text>
</comment>
<dbReference type="Proteomes" id="UP000802392">
    <property type="component" value="Unassembled WGS sequence"/>
</dbReference>
<accession>A0ABX0TLJ4</accession>
<protein>
    <submittedName>
        <fullName evidence="1">Uncharacterized protein</fullName>
    </submittedName>
</protein>
<gene>
    <name evidence="1" type="ORF">FHR86_003817</name>
</gene>
<evidence type="ECO:0000313" key="1">
    <source>
        <dbReference type="EMBL" id="NIJ03458.1"/>
    </source>
</evidence>
<keyword evidence="2" id="KW-1185">Reference proteome</keyword>
<dbReference type="EMBL" id="JAAOZD010000013">
    <property type="protein sequence ID" value="NIJ03458.1"/>
    <property type="molecule type" value="Genomic_DNA"/>
</dbReference>
<dbReference type="RefSeq" id="WP_167269671.1">
    <property type="nucleotide sequence ID" value="NZ_CP173685.1"/>
</dbReference>
<proteinExistence type="predicted"/>